<protein>
    <submittedName>
        <fullName evidence="1">Uncharacterized protein</fullName>
    </submittedName>
</protein>
<reference evidence="1" key="1">
    <citation type="journal article" date="2015" name="Nature">
        <title>Complex archaea that bridge the gap between prokaryotes and eukaryotes.</title>
        <authorList>
            <person name="Spang A."/>
            <person name="Saw J.H."/>
            <person name="Jorgensen S.L."/>
            <person name="Zaremba-Niedzwiedzka K."/>
            <person name="Martijn J."/>
            <person name="Lind A.E."/>
            <person name="van Eijk R."/>
            <person name="Schleper C."/>
            <person name="Guy L."/>
            <person name="Ettema T.J."/>
        </authorList>
    </citation>
    <scope>NUCLEOTIDE SEQUENCE</scope>
</reference>
<accession>A0A0F9VBW2</accession>
<sequence length="457" mass="51620">MYTPTAPSVRQVFTEGYMSGETLINRPDIFEEVFPFLAEEKTIVDFMIVSGRKKNTIQSNYYWHEEDALIPVCQIDAVTGSGGAGNPVTITIEAINTDKEVPFKKWDIWRINGYNGWIEKTADITVSSGDGKHQAIFKPVDNTVDIVSAATVGDWVIWVGAAKADGTAQPPSMFSKPLPFSGQTQIVPTNYTTHGSAAANKAFIKTKSGNEFFYYRGVEQAVIRHKMAIVYTLLIGQSSTGLADSVHEDGSTAVRTTAGMDQVMRSEGNPLSDTAFDFDELQMKINKTLDEVFSPEEYFVLMGNRTKYDVDNIFFDRNFTDGSANYGAFATRDWQIGNDPKERAVSYNFASGKIGTRTFHFRQEKALYYPSITGATGMTFPDTQYYLPANTIRDAKTGEWMYAMCIRTKASDREERFTTEWTRDYRSDDIDKFRFNHRSELGWMQARLRQTVVWEKS</sequence>
<proteinExistence type="predicted"/>
<organism evidence="1">
    <name type="scientific">marine sediment metagenome</name>
    <dbReference type="NCBI Taxonomy" id="412755"/>
    <lineage>
        <taxon>unclassified sequences</taxon>
        <taxon>metagenomes</taxon>
        <taxon>ecological metagenomes</taxon>
    </lineage>
</organism>
<dbReference type="EMBL" id="LAZR01000596">
    <property type="protein sequence ID" value="KKN63268.1"/>
    <property type="molecule type" value="Genomic_DNA"/>
</dbReference>
<name>A0A0F9VBW2_9ZZZZ</name>
<dbReference type="AlphaFoldDB" id="A0A0F9VBW2"/>
<comment type="caution">
    <text evidence="1">The sequence shown here is derived from an EMBL/GenBank/DDBJ whole genome shotgun (WGS) entry which is preliminary data.</text>
</comment>
<evidence type="ECO:0000313" key="1">
    <source>
        <dbReference type="EMBL" id="KKN63268.1"/>
    </source>
</evidence>
<gene>
    <name evidence="1" type="ORF">LCGC14_0503860</name>
</gene>